<evidence type="ECO:0000256" key="3">
    <source>
        <dbReference type="ARBA" id="ARBA00011233"/>
    </source>
</evidence>
<evidence type="ECO:0000256" key="4">
    <source>
        <dbReference type="ARBA" id="ARBA00022723"/>
    </source>
</evidence>
<dbReference type="AlphaFoldDB" id="A0A672L758"/>
<dbReference type="PANTHER" id="PTHR45713:SF20">
    <property type="entry name" value="FUCOLECTIN TACHYLECTIN-4 PENTRAXIN-1 DOMAIN-CONTAINING PROTEIN"/>
    <property type="match status" value="1"/>
</dbReference>
<keyword evidence="7" id="KW-1015">Disulfide bond</keyword>
<dbReference type="PANTHER" id="PTHR45713">
    <property type="entry name" value="FTP DOMAIN-CONTAINING PROTEIN"/>
    <property type="match status" value="1"/>
</dbReference>
<evidence type="ECO:0000256" key="1">
    <source>
        <dbReference type="ARBA" id="ARBA00002219"/>
    </source>
</evidence>
<keyword evidence="4" id="KW-0479">Metal-binding</keyword>
<dbReference type="GO" id="GO:0010185">
    <property type="term" value="P:regulation of cellular defense response"/>
    <property type="evidence" value="ECO:0007669"/>
    <property type="project" value="UniProtKB-ARBA"/>
</dbReference>
<name>A0A672L758_SINGR</name>
<protein>
    <submittedName>
        <fullName evidence="9">Fucolectin-4-like</fullName>
    </submittedName>
</protein>
<evidence type="ECO:0000256" key="2">
    <source>
        <dbReference type="ARBA" id="ARBA00010147"/>
    </source>
</evidence>
<sequence>CFEAVLYIFFFIECTGNIALNARVVQSSLGQPQGDAEHAVDGNRDANYAKGSCSFTKAEFNPWWRADLGNIYSISKVAITNRGDCCKERLRGAQIRIGNKLENNGNNNELAATVLNVPDGTVVFEFEPVNGRYVNIFLPGNDEVLTLCEVEVFAEEDKPLYICVPRNLALGGKAVQSSTYSDLAAAQNAVDGNRQSILALGSCSVTNGDMNPWWRVDLLDVYRVTRVSITNRGDCCEKRIEGIQIRIGNSLENNGNNNELAAIVGPIPLGNTKTFEFKHVKGRYVNLIVPGRNEFLTLCEVEVYSGK</sequence>
<dbReference type="OMA" id="WIFANII"/>
<dbReference type="GO" id="GO:0042806">
    <property type="term" value="F:fucose binding"/>
    <property type="evidence" value="ECO:0007669"/>
    <property type="project" value="UniProtKB-ARBA"/>
</dbReference>
<keyword evidence="5" id="KW-0430">Lectin</keyword>
<dbReference type="Gene3D" id="2.60.120.260">
    <property type="entry name" value="Galactose-binding domain-like"/>
    <property type="match status" value="2"/>
</dbReference>
<organism evidence="9 10">
    <name type="scientific">Sinocyclocheilus grahami</name>
    <name type="common">Dianchi golden-line fish</name>
    <name type="synonym">Barbus grahami</name>
    <dbReference type="NCBI Taxonomy" id="75366"/>
    <lineage>
        <taxon>Eukaryota</taxon>
        <taxon>Metazoa</taxon>
        <taxon>Chordata</taxon>
        <taxon>Craniata</taxon>
        <taxon>Vertebrata</taxon>
        <taxon>Euteleostomi</taxon>
        <taxon>Actinopterygii</taxon>
        <taxon>Neopterygii</taxon>
        <taxon>Teleostei</taxon>
        <taxon>Ostariophysi</taxon>
        <taxon>Cypriniformes</taxon>
        <taxon>Cyprinidae</taxon>
        <taxon>Cyprininae</taxon>
        <taxon>Sinocyclocheilus</taxon>
    </lineage>
</organism>
<keyword evidence="10" id="KW-1185">Reference proteome</keyword>
<proteinExistence type="inferred from homology"/>
<reference evidence="9" key="2">
    <citation type="submission" date="2025-09" db="UniProtKB">
        <authorList>
            <consortium name="Ensembl"/>
        </authorList>
    </citation>
    <scope>IDENTIFICATION</scope>
</reference>
<dbReference type="InterPro" id="IPR051941">
    <property type="entry name" value="BG_Antigen-Binding_Lectin"/>
</dbReference>
<evidence type="ECO:0000259" key="8">
    <source>
        <dbReference type="SMART" id="SM00607"/>
    </source>
</evidence>
<dbReference type="GO" id="GO:0046872">
    <property type="term" value="F:metal ion binding"/>
    <property type="evidence" value="ECO:0007669"/>
    <property type="project" value="UniProtKB-KW"/>
</dbReference>
<evidence type="ECO:0000256" key="5">
    <source>
        <dbReference type="ARBA" id="ARBA00022734"/>
    </source>
</evidence>
<dbReference type="Proteomes" id="UP000472262">
    <property type="component" value="Unassembled WGS sequence"/>
</dbReference>
<feature type="domain" description="Fucolectin tachylectin-4 pentraxin-1" evidence="8">
    <location>
        <begin position="165"/>
        <end position="307"/>
    </location>
</feature>
<dbReference type="SMART" id="SM00607">
    <property type="entry name" value="FTP"/>
    <property type="match status" value="2"/>
</dbReference>
<comment type="subunit">
    <text evidence="3">Homotrimer.</text>
</comment>
<dbReference type="SUPFAM" id="SSF49785">
    <property type="entry name" value="Galactose-binding domain-like"/>
    <property type="match status" value="2"/>
</dbReference>
<dbReference type="Ensembl" id="ENSSGRT00000023138.1">
    <property type="protein sequence ID" value="ENSSGRP00000021443.1"/>
    <property type="gene ID" value="ENSSGRG00000012826.1"/>
</dbReference>
<dbReference type="InParanoid" id="A0A672L758"/>
<dbReference type="InterPro" id="IPR006585">
    <property type="entry name" value="FTP1"/>
</dbReference>
<feature type="domain" description="Fucolectin tachylectin-4 pentraxin-1" evidence="8">
    <location>
        <begin position="15"/>
        <end position="161"/>
    </location>
</feature>
<dbReference type="Pfam" id="PF22633">
    <property type="entry name" value="F5_F8_type_C_2"/>
    <property type="match status" value="2"/>
</dbReference>
<dbReference type="GO" id="GO:0001868">
    <property type="term" value="P:regulation of complement activation, lectin pathway"/>
    <property type="evidence" value="ECO:0007669"/>
    <property type="project" value="UniProtKB-ARBA"/>
</dbReference>
<comment type="function">
    <text evidence="1">Acts as a defensive agent. Recognizes blood group fucosylated oligosaccharides including A, B, H and Lewis B-type antigens. Does not recognize Lewis A antigen and has low affinity for monovalent haptens.</text>
</comment>
<reference evidence="9" key="1">
    <citation type="submission" date="2025-08" db="UniProtKB">
        <authorList>
            <consortium name="Ensembl"/>
        </authorList>
    </citation>
    <scope>IDENTIFICATION</scope>
</reference>
<evidence type="ECO:0000256" key="7">
    <source>
        <dbReference type="ARBA" id="ARBA00023157"/>
    </source>
</evidence>
<evidence type="ECO:0000313" key="10">
    <source>
        <dbReference type="Proteomes" id="UP000472262"/>
    </source>
</evidence>
<evidence type="ECO:0000313" key="9">
    <source>
        <dbReference type="Ensembl" id="ENSSGRP00000021443.1"/>
    </source>
</evidence>
<gene>
    <name evidence="9" type="primary">LOC107574634</name>
</gene>
<dbReference type="InterPro" id="IPR008979">
    <property type="entry name" value="Galactose-bd-like_sf"/>
</dbReference>
<evidence type="ECO:0000256" key="6">
    <source>
        <dbReference type="ARBA" id="ARBA00022837"/>
    </source>
</evidence>
<accession>A0A672L758</accession>
<comment type="similarity">
    <text evidence="2">Belongs to the fucolectin family.</text>
</comment>
<keyword evidence="6" id="KW-0106">Calcium</keyword>